<dbReference type="Gene3D" id="1.20.120.1550">
    <property type="entry name" value="Protein of unknown function DUF5063"/>
    <property type="match status" value="1"/>
</dbReference>
<dbReference type="EMBL" id="BMGD01000002">
    <property type="protein sequence ID" value="GGB59390.1"/>
    <property type="molecule type" value="Genomic_DNA"/>
</dbReference>
<dbReference type="InterPro" id="IPR032025">
    <property type="entry name" value="DUF5063"/>
</dbReference>
<dbReference type="Pfam" id="PF16702">
    <property type="entry name" value="DUF5063"/>
    <property type="match status" value="1"/>
</dbReference>
<organism evidence="1 2">
    <name type="scientific">Blastomonas aquatica</name>
    <dbReference type="NCBI Taxonomy" id="1510276"/>
    <lineage>
        <taxon>Bacteria</taxon>
        <taxon>Pseudomonadati</taxon>
        <taxon>Pseudomonadota</taxon>
        <taxon>Alphaproteobacteria</taxon>
        <taxon>Sphingomonadales</taxon>
        <taxon>Sphingomonadaceae</taxon>
        <taxon>Blastomonas</taxon>
    </lineage>
</organism>
<reference evidence="2" key="1">
    <citation type="journal article" date="2019" name="Int. J. Syst. Evol. Microbiol.">
        <title>The Global Catalogue of Microorganisms (GCM) 10K type strain sequencing project: providing services to taxonomists for standard genome sequencing and annotation.</title>
        <authorList>
            <consortium name="The Broad Institute Genomics Platform"/>
            <consortium name="The Broad Institute Genome Sequencing Center for Infectious Disease"/>
            <person name="Wu L."/>
            <person name="Ma J."/>
        </authorList>
    </citation>
    <scope>NUCLEOTIDE SEQUENCE [LARGE SCALE GENOMIC DNA]</scope>
    <source>
        <strain evidence="2">CGMCC 1.12851</strain>
    </source>
</reference>
<comment type="caution">
    <text evidence="1">The sequence shown here is derived from an EMBL/GenBank/DDBJ whole genome shotgun (WGS) entry which is preliminary data.</text>
</comment>
<evidence type="ECO:0000313" key="2">
    <source>
        <dbReference type="Proteomes" id="UP000614261"/>
    </source>
</evidence>
<keyword evidence="2" id="KW-1185">Reference proteome</keyword>
<protein>
    <recommendedName>
        <fullName evidence="3">DUF5063 domain-containing protein</fullName>
    </recommendedName>
</protein>
<dbReference type="InterPro" id="IPR038312">
    <property type="entry name" value="DUF5063_sf"/>
</dbReference>
<evidence type="ECO:0000313" key="1">
    <source>
        <dbReference type="EMBL" id="GGB59390.1"/>
    </source>
</evidence>
<evidence type="ECO:0008006" key="3">
    <source>
        <dbReference type="Google" id="ProtNLM"/>
    </source>
</evidence>
<accession>A0ABQ1J3T3</accession>
<proteinExistence type="predicted"/>
<sequence length="145" mass="15961">MVSAINAYLAFLKEEPESEIQRLANLCEALDCLVVEYHPVPDIEPDTVVASPSVPYEPLAARASASFPELGLYAVVDPIQGMDQEVMLGDAIDDLADIALDLSSVLLLVENGAVNGAMWEFRFGYQTHWGAHLHQLRGYLHSVMY</sequence>
<dbReference type="Proteomes" id="UP000614261">
    <property type="component" value="Unassembled WGS sequence"/>
</dbReference>
<name>A0ABQ1J3T3_9SPHN</name>
<gene>
    <name evidence="1" type="ORF">GCM10010833_12760</name>
</gene>